<dbReference type="PROSITE" id="PS50949">
    <property type="entry name" value="HTH_GNTR"/>
    <property type="match status" value="1"/>
</dbReference>
<dbReference type="InterPro" id="IPR036390">
    <property type="entry name" value="WH_DNA-bd_sf"/>
</dbReference>
<dbReference type="Gene3D" id="1.10.10.10">
    <property type="entry name" value="Winged helix-like DNA-binding domain superfamily/Winged helix DNA-binding domain"/>
    <property type="match status" value="1"/>
</dbReference>
<dbReference type="InterPro" id="IPR004839">
    <property type="entry name" value="Aminotransferase_I/II_large"/>
</dbReference>
<keyword evidence="7" id="KW-0808">Transferase</keyword>
<dbReference type="Pfam" id="PF00155">
    <property type="entry name" value="Aminotran_1_2"/>
    <property type="match status" value="1"/>
</dbReference>
<dbReference type="Pfam" id="PF00392">
    <property type="entry name" value="GntR"/>
    <property type="match status" value="1"/>
</dbReference>
<evidence type="ECO:0000256" key="4">
    <source>
        <dbReference type="ARBA" id="ARBA00023125"/>
    </source>
</evidence>
<dbReference type="Proteomes" id="UP000554837">
    <property type="component" value="Unassembled WGS sequence"/>
</dbReference>
<evidence type="ECO:0000256" key="2">
    <source>
        <dbReference type="ARBA" id="ARBA00022898"/>
    </source>
</evidence>
<dbReference type="Gene3D" id="3.40.640.10">
    <property type="entry name" value="Type I PLP-dependent aspartate aminotransferase-like (Major domain)"/>
    <property type="match status" value="1"/>
</dbReference>
<dbReference type="InterPro" id="IPR051446">
    <property type="entry name" value="HTH_trans_reg/aminotransferase"/>
</dbReference>
<dbReference type="SMART" id="SM00345">
    <property type="entry name" value="HTH_GNTR"/>
    <property type="match status" value="1"/>
</dbReference>
<dbReference type="SUPFAM" id="SSF46785">
    <property type="entry name" value="Winged helix' DNA-binding domain"/>
    <property type="match status" value="1"/>
</dbReference>
<keyword evidence="2" id="KW-0663">Pyridoxal phosphate</keyword>
<dbReference type="OrthoDB" id="9804020at2"/>
<dbReference type="GO" id="GO:0003677">
    <property type="term" value="F:DNA binding"/>
    <property type="evidence" value="ECO:0007669"/>
    <property type="project" value="UniProtKB-KW"/>
</dbReference>
<dbReference type="CDD" id="cd07377">
    <property type="entry name" value="WHTH_GntR"/>
    <property type="match status" value="1"/>
</dbReference>
<evidence type="ECO:0000256" key="5">
    <source>
        <dbReference type="ARBA" id="ARBA00023163"/>
    </source>
</evidence>
<evidence type="ECO:0000313" key="8">
    <source>
        <dbReference type="Proteomes" id="UP000554837"/>
    </source>
</evidence>
<keyword evidence="3" id="KW-0805">Transcription regulation</keyword>
<evidence type="ECO:0000259" key="6">
    <source>
        <dbReference type="PROSITE" id="PS50949"/>
    </source>
</evidence>
<comment type="caution">
    <text evidence="7">The sequence shown here is derived from an EMBL/GenBank/DDBJ whole genome shotgun (WGS) entry which is preliminary data.</text>
</comment>
<feature type="domain" description="HTH gntR-type" evidence="6">
    <location>
        <begin position="20"/>
        <end position="88"/>
    </location>
</feature>
<dbReference type="CDD" id="cd00609">
    <property type="entry name" value="AAT_like"/>
    <property type="match status" value="1"/>
</dbReference>
<protein>
    <submittedName>
        <fullName evidence="7">GntR family transcriptional regulator/MocR family aminotransferase</fullName>
    </submittedName>
</protein>
<dbReference type="PRINTS" id="PR00035">
    <property type="entry name" value="HTHGNTR"/>
</dbReference>
<reference evidence="7 8" key="1">
    <citation type="submission" date="2020-08" db="EMBL/GenBank/DDBJ databases">
        <title>Genomic Encyclopedia of Type Strains, Phase IV (KMG-IV): sequencing the most valuable type-strain genomes for metagenomic binning, comparative biology and taxonomic classification.</title>
        <authorList>
            <person name="Goeker M."/>
        </authorList>
    </citation>
    <scope>NUCLEOTIDE SEQUENCE [LARGE SCALE GENOMIC DNA]</scope>
    <source>
        <strain evidence="7 8">DSM 23958</strain>
    </source>
</reference>
<comment type="similarity">
    <text evidence="1">In the C-terminal section; belongs to the class-I pyridoxal-phosphate-dependent aminotransferase family.</text>
</comment>
<dbReference type="InterPro" id="IPR000524">
    <property type="entry name" value="Tscrpt_reg_HTH_GntR"/>
</dbReference>
<dbReference type="PANTHER" id="PTHR46577">
    <property type="entry name" value="HTH-TYPE TRANSCRIPTIONAL REGULATORY PROTEIN GABR"/>
    <property type="match status" value="1"/>
</dbReference>
<dbReference type="InterPro" id="IPR015424">
    <property type="entry name" value="PyrdxlP-dep_Trfase"/>
</dbReference>
<accession>A0A840SAK2</accession>
<evidence type="ECO:0000256" key="1">
    <source>
        <dbReference type="ARBA" id="ARBA00005384"/>
    </source>
</evidence>
<keyword evidence="4" id="KW-0238">DNA-binding</keyword>
<dbReference type="AlphaFoldDB" id="A0A840SAK2"/>
<keyword evidence="8" id="KW-1185">Reference proteome</keyword>
<dbReference type="GO" id="GO:0008483">
    <property type="term" value="F:transaminase activity"/>
    <property type="evidence" value="ECO:0007669"/>
    <property type="project" value="UniProtKB-KW"/>
</dbReference>
<dbReference type="EMBL" id="JACHHO010000004">
    <property type="protein sequence ID" value="MBB5205419.1"/>
    <property type="molecule type" value="Genomic_DNA"/>
</dbReference>
<dbReference type="SUPFAM" id="SSF53383">
    <property type="entry name" value="PLP-dependent transferases"/>
    <property type="match status" value="1"/>
</dbReference>
<name>A0A840SAK2_9BURK</name>
<organism evidence="7 8">
    <name type="scientific">Inhella inkyongensis</name>
    <dbReference type="NCBI Taxonomy" id="392593"/>
    <lineage>
        <taxon>Bacteria</taxon>
        <taxon>Pseudomonadati</taxon>
        <taxon>Pseudomonadota</taxon>
        <taxon>Betaproteobacteria</taxon>
        <taxon>Burkholderiales</taxon>
        <taxon>Sphaerotilaceae</taxon>
        <taxon>Inhella</taxon>
    </lineage>
</organism>
<dbReference type="InterPro" id="IPR036388">
    <property type="entry name" value="WH-like_DNA-bd_sf"/>
</dbReference>
<evidence type="ECO:0000313" key="7">
    <source>
        <dbReference type="EMBL" id="MBB5205419.1"/>
    </source>
</evidence>
<sequence length="476" mass="51192">MPLPSRLWLQHFDRAARSGLSLREQLCASLRAHARARRSAVAERLPASRVLAADLGLSRATVEAAYAQLQAEGLLERRHGSGSYLRATPTQATRAAVPGASRPATLSARGQLALRIGGCVDPLTPLPFAAGSPDLRAFPWALWQRLGRRRQGDAPALARYQDPQGLPELRDALAEHLQAARGLAGRPDQLLILTSSQQALQLLASLLLDPGDCVWMEDPGYRGAAACFAAAGARVQPVQVDAEGLCPQADLPPPRLIYLTPAHQYPLGVRLSPARRAQILALARQHGAWVIEDDYDSDFHDAATALPALQTQDPDGRVVYLGTFSKTLMPGLRLAYAQLPDRLMPAALALRSLQDGHSNGWFQALVADFIGGGHYATHLRAMRRLYNARRTLLQQGLAAELPWARVLAPEGCGLQLCVALPQGQGDRLSRAAARAGVVTPGLHSLQKTLDAWLLGFAALTPAEIEGAIARLAPLRP</sequence>
<proteinExistence type="inferred from homology"/>
<keyword evidence="7" id="KW-0032">Aminotransferase</keyword>
<gene>
    <name evidence="7" type="ORF">HNQ51_002738</name>
</gene>
<dbReference type="InterPro" id="IPR015421">
    <property type="entry name" value="PyrdxlP-dep_Trfase_major"/>
</dbReference>
<dbReference type="GO" id="GO:0003700">
    <property type="term" value="F:DNA-binding transcription factor activity"/>
    <property type="evidence" value="ECO:0007669"/>
    <property type="project" value="InterPro"/>
</dbReference>
<dbReference type="RefSeq" id="WP_138856648.1">
    <property type="nucleotide sequence ID" value="NZ_CP040709.1"/>
</dbReference>
<dbReference type="GO" id="GO:0030170">
    <property type="term" value="F:pyridoxal phosphate binding"/>
    <property type="evidence" value="ECO:0007669"/>
    <property type="project" value="InterPro"/>
</dbReference>
<evidence type="ECO:0000256" key="3">
    <source>
        <dbReference type="ARBA" id="ARBA00023015"/>
    </source>
</evidence>
<dbReference type="PANTHER" id="PTHR46577:SF1">
    <property type="entry name" value="HTH-TYPE TRANSCRIPTIONAL REGULATORY PROTEIN GABR"/>
    <property type="match status" value="1"/>
</dbReference>
<keyword evidence="5" id="KW-0804">Transcription</keyword>